<organism evidence="8">
    <name type="scientific">Schistocephalus solidus</name>
    <name type="common">Tapeworm</name>
    <dbReference type="NCBI Taxonomy" id="70667"/>
    <lineage>
        <taxon>Eukaryota</taxon>
        <taxon>Metazoa</taxon>
        <taxon>Spiralia</taxon>
        <taxon>Lophotrochozoa</taxon>
        <taxon>Platyhelminthes</taxon>
        <taxon>Cestoda</taxon>
        <taxon>Eucestoda</taxon>
        <taxon>Diphyllobothriidea</taxon>
        <taxon>Diphyllobothriidae</taxon>
        <taxon>Schistocephalus</taxon>
    </lineage>
</organism>
<dbReference type="InterPro" id="IPR011993">
    <property type="entry name" value="PH-like_dom_sf"/>
</dbReference>
<dbReference type="Pfam" id="PF01363">
    <property type="entry name" value="FYVE"/>
    <property type="match status" value="1"/>
</dbReference>
<feature type="region of interest" description="Disordered" evidence="5">
    <location>
        <begin position="297"/>
        <end position="348"/>
    </location>
</feature>
<reference evidence="8" key="1">
    <citation type="submission" date="2016-01" db="EMBL/GenBank/DDBJ databases">
        <title>Reference transcriptome for the parasite Schistocephalus solidus: insights into the molecular evolution of parasitism.</title>
        <authorList>
            <person name="Hebert F.O."/>
            <person name="Grambauer S."/>
            <person name="Barber I."/>
            <person name="Landry C.R."/>
            <person name="Aubin-Horth N."/>
        </authorList>
    </citation>
    <scope>NUCLEOTIDE SEQUENCE</scope>
</reference>
<evidence type="ECO:0000256" key="5">
    <source>
        <dbReference type="SAM" id="MobiDB-lite"/>
    </source>
</evidence>
<dbReference type="PANTHER" id="PTHR46280:SF3">
    <property type="entry name" value="PLECKSTRIN HOMOLOGY DOMAIN-CONTAINING FAMILY F MEMBER 1 HOMOLOG"/>
    <property type="match status" value="1"/>
</dbReference>
<dbReference type="InterPro" id="IPR017455">
    <property type="entry name" value="Znf_FYVE-rel"/>
</dbReference>
<feature type="domain" description="FYVE-type" evidence="7">
    <location>
        <begin position="203"/>
        <end position="263"/>
    </location>
</feature>
<proteinExistence type="predicted"/>
<evidence type="ECO:0000256" key="4">
    <source>
        <dbReference type="PROSITE-ProRule" id="PRU00091"/>
    </source>
</evidence>
<evidence type="ECO:0000256" key="1">
    <source>
        <dbReference type="ARBA" id="ARBA00022723"/>
    </source>
</evidence>
<protein>
    <submittedName>
        <fullName evidence="8">Pleckstrin homology domain-containing family F member 2</fullName>
    </submittedName>
</protein>
<dbReference type="PROSITE" id="PS50003">
    <property type="entry name" value="PH_DOMAIN"/>
    <property type="match status" value="1"/>
</dbReference>
<dbReference type="EMBL" id="GEEE01014404">
    <property type="protein sequence ID" value="JAP48821.1"/>
    <property type="molecule type" value="Transcribed_RNA"/>
</dbReference>
<dbReference type="InterPro" id="IPR011011">
    <property type="entry name" value="Znf_FYVE_PHD"/>
</dbReference>
<accession>A0A0X3PA40</accession>
<dbReference type="GO" id="GO:0005769">
    <property type="term" value="C:early endosome"/>
    <property type="evidence" value="ECO:0007669"/>
    <property type="project" value="TreeGrafter"/>
</dbReference>
<dbReference type="AlphaFoldDB" id="A0A0X3PA40"/>
<evidence type="ECO:0000256" key="2">
    <source>
        <dbReference type="ARBA" id="ARBA00022771"/>
    </source>
</evidence>
<dbReference type="Gene3D" id="3.30.40.10">
    <property type="entry name" value="Zinc/RING finger domain, C3HC4 (zinc finger)"/>
    <property type="match status" value="1"/>
</dbReference>
<evidence type="ECO:0000313" key="8">
    <source>
        <dbReference type="EMBL" id="JAP48821.1"/>
    </source>
</evidence>
<feature type="domain" description="PH" evidence="6">
    <location>
        <begin position="62"/>
        <end position="176"/>
    </location>
</feature>
<dbReference type="InterPro" id="IPR000306">
    <property type="entry name" value="Znf_FYVE"/>
</dbReference>
<feature type="compositionally biased region" description="Polar residues" evidence="5">
    <location>
        <begin position="10"/>
        <end position="31"/>
    </location>
</feature>
<feature type="region of interest" description="Disordered" evidence="5">
    <location>
        <begin position="1"/>
        <end position="32"/>
    </location>
</feature>
<dbReference type="InterPro" id="IPR001849">
    <property type="entry name" value="PH_domain"/>
</dbReference>
<dbReference type="SMART" id="SM00233">
    <property type="entry name" value="PH"/>
    <property type="match status" value="1"/>
</dbReference>
<name>A0A0X3PA40_SCHSO</name>
<dbReference type="GO" id="GO:0035091">
    <property type="term" value="F:phosphatidylinositol binding"/>
    <property type="evidence" value="ECO:0007669"/>
    <property type="project" value="TreeGrafter"/>
</dbReference>
<keyword evidence="3" id="KW-0862">Zinc</keyword>
<evidence type="ECO:0000259" key="6">
    <source>
        <dbReference type="PROSITE" id="PS50003"/>
    </source>
</evidence>
<evidence type="ECO:0000259" key="7">
    <source>
        <dbReference type="PROSITE" id="PS50178"/>
    </source>
</evidence>
<dbReference type="SUPFAM" id="SSF57903">
    <property type="entry name" value="FYVE/PHD zinc finger"/>
    <property type="match status" value="1"/>
</dbReference>
<dbReference type="GO" id="GO:0008333">
    <property type="term" value="P:endosome to lysosome transport"/>
    <property type="evidence" value="ECO:0007669"/>
    <property type="project" value="TreeGrafter"/>
</dbReference>
<evidence type="ECO:0000256" key="3">
    <source>
        <dbReference type="ARBA" id="ARBA00022833"/>
    </source>
</evidence>
<sequence length="348" mass="38795">MDSSPADAFDQNSAPNNVSPTAAVQSGQMKSTDLAGRLEETRTRETIAAQNLLNLPPNPNQKLLARGLLMKICRKKPKYRTFFLFNDILVYTSNIVYGKSVSFLCTSTTTLMFLPRLQFSEPTIFPLEEVSIKNVNDSGIFRNGFIIQTPRKSFTVYATIADEKRRWMEGIQFYANEAQKRTGKFYPQPDASVIQKCPVWIPNSEAMCCMVCLDTEFTVVQRRHHCRNCGRVVCGKCSQYRWVLPSQCPNQVRVCADCHEKLRAEQLAEKAKAHQAPTDPLRPTAGVAALQAMPPSSAASINHSGLPEFAPPSWNPKLLGDSDDDPHSESSSDISGLADQIADSRYLR</sequence>
<dbReference type="InterPro" id="IPR051765">
    <property type="entry name" value="PH_domain-containing_F"/>
</dbReference>
<dbReference type="PROSITE" id="PS50178">
    <property type="entry name" value="ZF_FYVE"/>
    <property type="match status" value="1"/>
</dbReference>
<dbReference type="GO" id="GO:0008270">
    <property type="term" value="F:zinc ion binding"/>
    <property type="evidence" value="ECO:0007669"/>
    <property type="project" value="UniProtKB-KW"/>
</dbReference>
<dbReference type="InterPro" id="IPR013083">
    <property type="entry name" value="Znf_RING/FYVE/PHD"/>
</dbReference>
<dbReference type="PANTHER" id="PTHR46280">
    <property type="entry name" value="PLECKSTRIN HOMOLOGY DOMAIN-CONTAINING FAMILY F MEMBER 2-RELATED"/>
    <property type="match status" value="1"/>
</dbReference>
<dbReference type="SMART" id="SM00064">
    <property type="entry name" value="FYVE"/>
    <property type="match status" value="1"/>
</dbReference>
<dbReference type="SUPFAM" id="SSF50729">
    <property type="entry name" value="PH domain-like"/>
    <property type="match status" value="1"/>
</dbReference>
<keyword evidence="1" id="KW-0479">Metal-binding</keyword>
<keyword evidence="2 4" id="KW-0863">Zinc-finger</keyword>
<dbReference type="Gene3D" id="2.30.29.30">
    <property type="entry name" value="Pleckstrin-homology domain (PH domain)/Phosphotyrosine-binding domain (PTB)"/>
    <property type="match status" value="1"/>
</dbReference>
<gene>
    <name evidence="8" type="primary">PKHF2</name>
    <name evidence="8" type="ORF">TR84674</name>
</gene>
<dbReference type="GO" id="GO:0007032">
    <property type="term" value="P:endosome organization"/>
    <property type="evidence" value="ECO:0007669"/>
    <property type="project" value="TreeGrafter"/>
</dbReference>